<evidence type="ECO:0000313" key="1">
    <source>
        <dbReference type="EMBL" id="GAS92643.1"/>
    </source>
</evidence>
<name>A0A124E162_9MYCO</name>
<keyword evidence="2" id="KW-1185">Reference proteome</keyword>
<protein>
    <submittedName>
        <fullName evidence="1">Gp49</fullName>
    </submittedName>
</protein>
<gene>
    <name evidence="1" type="ORF">RMCB_6739</name>
</gene>
<reference evidence="2" key="2">
    <citation type="submission" date="2016-02" db="EMBL/GenBank/DDBJ databases">
        <title>Draft genome sequence of five rapidly growing Mycobacterium species.</title>
        <authorList>
            <person name="Katahira K."/>
            <person name="Gotou Y."/>
            <person name="Iida K."/>
            <person name="Ogura Y."/>
            <person name="Hayashi T."/>
        </authorList>
    </citation>
    <scope>NUCLEOTIDE SEQUENCE [LARGE SCALE GENOMIC DNA]</scope>
    <source>
        <strain evidence="2">JCM15654</strain>
    </source>
</reference>
<sequence length="170" mass="19479">MADTFTHYAQLTDVVADGTRRVHVSLGEVGGLDLVHLGVTNTGDHTDVVLTLDEVRNLVKVLQGIDPEHRPSSRGYYLYRVEIVKYPEGAWIFEDVDGEEYSWINEDWQPEGWDPDEEWVARYGSKFFWPSTKREYRSKSSARERAKLIEFFGATAVVVRSSLITWPEPA</sequence>
<dbReference type="RefSeq" id="WP_062832205.1">
    <property type="nucleotide sequence ID" value="NZ_BCSX01000056.1"/>
</dbReference>
<proteinExistence type="predicted"/>
<comment type="caution">
    <text evidence="1">The sequence shown here is derived from an EMBL/GenBank/DDBJ whole genome shotgun (WGS) entry which is preliminary data.</text>
</comment>
<dbReference type="EMBL" id="BCSX01000056">
    <property type="protein sequence ID" value="GAS92643.1"/>
    <property type="molecule type" value="Genomic_DNA"/>
</dbReference>
<accession>A0A124E162</accession>
<dbReference type="STRING" id="146020.RMCB_6739"/>
<organism evidence="1 2">
    <name type="scientific">Mycolicibacterium brisbanense</name>
    <dbReference type="NCBI Taxonomy" id="146020"/>
    <lineage>
        <taxon>Bacteria</taxon>
        <taxon>Bacillati</taxon>
        <taxon>Actinomycetota</taxon>
        <taxon>Actinomycetes</taxon>
        <taxon>Mycobacteriales</taxon>
        <taxon>Mycobacteriaceae</taxon>
        <taxon>Mycolicibacterium</taxon>
    </lineage>
</organism>
<dbReference type="Proteomes" id="UP000069620">
    <property type="component" value="Unassembled WGS sequence"/>
</dbReference>
<reference evidence="2" key="1">
    <citation type="journal article" date="2016" name="Genome Announc.">
        <title>Draft Genome Sequences of Five Rapidly Growing Mycobacterium Species, M. thermoresistibile, M. fortuitum subsp. acetamidolyticum, M. canariasense, M. brisbanense, and M. novocastrense.</title>
        <authorList>
            <person name="Katahira K."/>
            <person name="Ogura Y."/>
            <person name="Gotoh Y."/>
            <person name="Hayashi T."/>
        </authorList>
    </citation>
    <scope>NUCLEOTIDE SEQUENCE [LARGE SCALE GENOMIC DNA]</scope>
    <source>
        <strain evidence="2">JCM15654</strain>
    </source>
</reference>
<dbReference type="AlphaFoldDB" id="A0A124E162"/>
<evidence type="ECO:0000313" key="2">
    <source>
        <dbReference type="Proteomes" id="UP000069620"/>
    </source>
</evidence>